<keyword evidence="2" id="KW-1185">Reference proteome</keyword>
<dbReference type="Pfam" id="PF12840">
    <property type="entry name" value="HTH_20"/>
    <property type="match status" value="1"/>
</dbReference>
<dbReference type="CDD" id="cd00090">
    <property type="entry name" value="HTH_ARSR"/>
    <property type="match status" value="1"/>
</dbReference>
<dbReference type="InterPro" id="IPR036388">
    <property type="entry name" value="WH-like_DNA-bd_sf"/>
</dbReference>
<dbReference type="InterPro" id="IPR011991">
    <property type="entry name" value="ArsR-like_HTH"/>
</dbReference>
<organism evidence="1 2">
    <name type="scientific">Salinirubrum litoreum</name>
    <dbReference type="NCBI Taxonomy" id="1126234"/>
    <lineage>
        <taxon>Archaea</taxon>
        <taxon>Methanobacteriati</taxon>
        <taxon>Methanobacteriota</taxon>
        <taxon>Stenosarchaea group</taxon>
        <taxon>Halobacteria</taxon>
        <taxon>Halobacteriales</taxon>
        <taxon>Haloferacaceae</taxon>
        <taxon>Salinirubrum</taxon>
    </lineage>
</organism>
<dbReference type="InterPro" id="IPR036390">
    <property type="entry name" value="WH_DNA-bd_sf"/>
</dbReference>
<accession>A0ABD5RB77</accession>
<dbReference type="Gene3D" id="1.10.10.10">
    <property type="entry name" value="Winged helix-like DNA-binding domain superfamily/Winged helix DNA-binding domain"/>
    <property type="match status" value="1"/>
</dbReference>
<dbReference type="Proteomes" id="UP001596201">
    <property type="component" value="Unassembled WGS sequence"/>
</dbReference>
<dbReference type="RefSeq" id="WP_227229538.1">
    <property type="nucleotide sequence ID" value="NZ_JAJCVJ010000002.1"/>
</dbReference>
<evidence type="ECO:0000313" key="1">
    <source>
        <dbReference type="EMBL" id="MFC5367276.1"/>
    </source>
</evidence>
<dbReference type="SUPFAM" id="SSF46785">
    <property type="entry name" value="Winged helix' DNA-binding domain"/>
    <property type="match status" value="1"/>
</dbReference>
<evidence type="ECO:0000313" key="2">
    <source>
        <dbReference type="Proteomes" id="UP001596201"/>
    </source>
</evidence>
<dbReference type="EMBL" id="JBHSKX010000002">
    <property type="protein sequence ID" value="MFC5367276.1"/>
    <property type="molecule type" value="Genomic_DNA"/>
</dbReference>
<name>A0ABD5RB77_9EURY</name>
<gene>
    <name evidence="1" type="ORF">ACFPJ5_10010</name>
</gene>
<protein>
    <submittedName>
        <fullName evidence="1">ArsR/SmtB family transcription factor</fullName>
    </submittedName>
</protein>
<sequence>MGDGDDLASVTAVLDDEYARSILAATSRESLGATELADRIDADVSTVYRRLDRLESLDLVTTSIDVRRDGHHAKRYQARLRRVTVELRDGEFHVDVDRERDDPADRLTDLFEELR</sequence>
<proteinExistence type="predicted"/>
<reference evidence="1 2" key="1">
    <citation type="journal article" date="2019" name="Int. J. Syst. Evol. Microbiol.">
        <title>The Global Catalogue of Microorganisms (GCM) 10K type strain sequencing project: providing services to taxonomists for standard genome sequencing and annotation.</title>
        <authorList>
            <consortium name="The Broad Institute Genomics Platform"/>
            <consortium name="The Broad Institute Genome Sequencing Center for Infectious Disease"/>
            <person name="Wu L."/>
            <person name="Ma J."/>
        </authorList>
    </citation>
    <scope>NUCLEOTIDE SEQUENCE [LARGE SCALE GENOMIC DNA]</scope>
    <source>
        <strain evidence="1 2">CGMCC 1.12237</strain>
    </source>
</reference>
<dbReference type="AlphaFoldDB" id="A0ABD5RB77"/>
<comment type="caution">
    <text evidence="1">The sequence shown here is derived from an EMBL/GenBank/DDBJ whole genome shotgun (WGS) entry which is preliminary data.</text>
</comment>